<dbReference type="InterPro" id="IPR051448">
    <property type="entry name" value="CdaR-like_regulators"/>
</dbReference>
<dbReference type="InterPro" id="IPR025736">
    <property type="entry name" value="PucR_C-HTH_dom"/>
</dbReference>
<name>A0ABS1Q584_9ACTN</name>
<proteinExistence type="predicted"/>
<comment type="caution">
    <text evidence="2">The sequence shown here is derived from an EMBL/GenBank/DDBJ whole genome shotgun (WGS) entry which is preliminary data.</text>
</comment>
<feature type="domain" description="PucR C-terminal helix-turn-helix" evidence="1">
    <location>
        <begin position="438"/>
        <end position="495"/>
    </location>
</feature>
<dbReference type="InterPro" id="IPR042070">
    <property type="entry name" value="PucR_C-HTH_sf"/>
</dbReference>
<evidence type="ECO:0000259" key="1">
    <source>
        <dbReference type="Pfam" id="PF13556"/>
    </source>
</evidence>
<reference evidence="2 3" key="1">
    <citation type="submission" date="2021-01" db="EMBL/GenBank/DDBJ databases">
        <title>WGS of actinomycetes isolated from Thailand.</title>
        <authorList>
            <person name="Thawai C."/>
        </authorList>
    </citation>
    <scope>NUCLEOTIDE SEQUENCE [LARGE SCALE GENOMIC DNA]</scope>
    <source>
        <strain evidence="2 3">CA3R110</strain>
    </source>
</reference>
<dbReference type="Pfam" id="PF13556">
    <property type="entry name" value="HTH_30"/>
    <property type="match status" value="1"/>
</dbReference>
<sequence>MVAAHRLFDSLGPGVATTLVVGQSTDVTSLQLHGDPADRAVGDAIIIATGALGTESQLAVIAAAAEQRATGVVLRAPVGDQARQLAGESHLTLGVLADDVGWTEFISMTDALLHHVHAPSANIDDAHQRVFRLADAIAEQLRAPVTVEDIRNQVLAYSAFGETADDARMASILGRAVPDSVVAQLRATGTFRRMATSYEPFTVDIEDPSFLTRLVVPLRVGPELVGSIWVIHSGELTSRARHQLRDLSRSLSLLLIRLRAHDELSSRYTTERVREALRRPVDSSSSEALVLPAQHVRVAALRRLGDATPQDDLGLLRTVFRRQAWADPILADVEGMVFAILTDDDGPGSWSWARSLSSNGRIGPVGVSRPTSSVADLPVRKQEALEVLQTGEALGCVAASHEEIWAHLTIRRTHTVVSDAILSDLMALNGQSRDGAALADTLLTWLMNWGDYNRAAEALQLHPNTVRQRMRRIESLHEVNLSDPVQRLALTLILHTHLRGDSPPEAKPESALH</sequence>
<dbReference type="PANTHER" id="PTHR33744:SF17">
    <property type="entry name" value="CONSERVED PROTEIN"/>
    <property type="match status" value="1"/>
</dbReference>
<keyword evidence="3" id="KW-1185">Reference proteome</keyword>
<dbReference type="PANTHER" id="PTHR33744">
    <property type="entry name" value="CARBOHYDRATE DIACID REGULATOR"/>
    <property type="match status" value="1"/>
</dbReference>
<dbReference type="Gene3D" id="1.10.10.2840">
    <property type="entry name" value="PucR C-terminal helix-turn-helix domain"/>
    <property type="match status" value="1"/>
</dbReference>
<dbReference type="EMBL" id="JAERRG010000038">
    <property type="protein sequence ID" value="MBL1119841.1"/>
    <property type="molecule type" value="Genomic_DNA"/>
</dbReference>
<organism evidence="2 3">
    <name type="scientific">Streptomyces endocoffeicus</name>
    <dbReference type="NCBI Taxonomy" id="2898945"/>
    <lineage>
        <taxon>Bacteria</taxon>
        <taxon>Bacillati</taxon>
        <taxon>Actinomycetota</taxon>
        <taxon>Actinomycetes</taxon>
        <taxon>Kitasatosporales</taxon>
        <taxon>Streptomycetaceae</taxon>
        <taxon>Streptomyces</taxon>
    </lineage>
</organism>
<dbReference type="Proteomes" id="UP000621510">
    <property type="component" value="Unassembled WGS sequence"/>
</dbReference>
<dbReference type="RefSeq" id="WP_201857618.1">
    <property type="nucleotide sequence ID" value="NZ_JAERRG010000038.1"/>
</dbReference>
<evidence type="ECO:0000313" key="3">
    <source>
        <dbReference type="Proteomes" id="UP000621510"/>
    </source>
</evidence>
<evidence type="ECO:0000313" key="2">
    <source>
        <dbReference type="EMBL" id="MBL1119841.1"/>
    </source>
</evidence>
<gene>
    <name evidence="2" type="ORF">JK364_47195</name>
</gene>
<accession>A0ABS1Q584</accession>
<protein>
    <submittedName>
        <fullName evidence="2">Helix-turn-helix domain-containing protein</fullName>
    </submittedName>
</protein>